<gene>
    <name evidence="9" type="ORF">U14_02681</name>
</gene>
<dbReference type="SUPFAM" id="SSF103642">
    <property type="entry name" value="Sec-C motif"/>
    <property type="match status" value="1"/>
</dbReference>
<dbReference type="CDD" id="cd21120">
    <property type="entry name" value="SPASM_anSME"/>
    <property type="match status" value="1"/>
</dbReference>
<dbReference type="Pfam" id="PF02810">
    <property type="entry name" value="SEC-C"/>
    <property type="match status" value="1"/>
</dbReference>
<keyword evidence="5" id="KW-0408">Iron</keyword>
<accession>A0A081BM21</accession>
<keyword evidence="4" id="KW-0479">Metal-binding</keyword>
<dbReference type="GO" id="GO:0016491">
    <property type="term" value="F:oxidoreductase activity"/>
    <property type="evidence" value="ECO:0007669"/>
    <property type="project" value="InterPro"/>
</dbReference>
<dbReference type="HOGENOM" id="CLU_009273_10_0_0"/>
<dbReference type="SMART" id="SM00729">
    <property type="entry name" value="Elp3"/>
    <property type="match status" value="1"/>
</dbReference>
<evidence type="ECO:0000313" key="10">
    <source>
        <dbReference type="Proteomes" id="UP000030700"/>
    </source>
</evidence>
<evidence type="ECO:0000256" key="4">
    <source>
        <dbReference type="ARBA" id="ARBA00022723"/>
    </source>
</evidence>
<dbReference type="PROSITE" id="PS51918">
    <property type="entry name" value="RADICAL_SAM"/>
    <property type="match status" value="1"/>
</dbReference>
<keyword evidence="3" id="KW-0949">S-adenosyl-L-methionine</keyword>
<evidence type="ECO:0000256" key="5">
    <source>
        <dbReference type="ARBA" id="ARBA00023004"/>
    </source>
</evidence>
<dbReference type="SFLD" id="SFLDF00285">
    <property type="entry name" value="anaerobic_Ser-type_sulfatase-m"/>
    <property type="match status" value="1"/>
</dbReference>
<reference evidence="9 10" key="1">
    <citation type="journal article" date="2015" name="PeerJ">
        <title>First genomic representation of candidate bacterial phylum KSB3 points to enhanced environmental sensing as a trigger of wastewater bulking.</title>
        <authorList>
            <person name="Sekiguchi Y."/>
            <person name="Ohashi A."/>
            <person name="Parks D.H."/>
            <person name="Yamauchi T."/>
            <person name="Tyson G.W."/>
            <person name="Hugenholtz P."/>
        </authorList>
    </citation>
    <scope>NUCLEOTIDE SEQUENCE [LARGE SCALE GENOMIC DNA]</scope>
</reference>
<dbReference type="Pfam" id="PF04055">
    <property type="entry name" value="Radical_SAM"/>
    <property type="match status" value="1"/>
</dbReference>
<evidence type="ECO:0000256" key="3">
    <source>
        <dbReference type="ARBA" id="ARBA00022691"/>
    </source>
</evidence>
<dbReference type="EMBL" id="DF820457">
    <property type="protein sequence ID" value="GAK51437.1"/>
    <property type="molecule type" value="Genomic_DNA"/>
</dbReference>
<proteinExistence type="inferred from homology"/>
<dbReference type="InterPro" id="IPR006638">
    <property type="entry name" value="Elp3/MiaA/NifB-like_rSAM"/>
</dbReference>
<dbReference type="STRING" id="1499966.U14_02681"/>
<evidence type="ECO:0000256" key="1">
    <source>
        <dbReference type="ARBA" id="ARBA00001966"/>
    </source>
</evidence>
<dbReference type="InterPro" id="IPR058240">
    <property type="entry name" value="rSAM_sf"/>
</dbReference>
<dbReference type="CDD" id="cd01335">
    <property type="entry name" value="Radical_SAM"/>
    <property type="match status" value="1"/>
</dbReference>
<comment type="cofactor">
    <cofactor evidence="1">
        <name>[4Fe-4S] cluster</name>
        <dbReference type="ChEBI" id="CHEBI:49883"/>
    </cofactor>
</comment>
<dbReference type="PANTHER" id="PTHR43273">
    <property type="entry name" value="ANAEROBIC SULFATASE-MATURATING ENZYME HOMOLOG ASLB-RELATED"/>
    <property type="match status" value="1"/>
</dbReference>
<dbReference type="InterPro" id="IPR034491">
    <property type="entry name" value="Anaerob_Ser_sulfatase-maturase"/>
</dbReference>
<dbReference type="InterPro" id="IPR013785">
    <property type="entry name" value="Aldolase_TIM"/>
</dbReference>
<dbReference type="SFLD" id="SFLDG01067">
    <property type="entry name" value="SPASM/twitch_domain_containing"/>
    <property type="match status" value="1"/>
</dbReference>
<dbReference type="InterPro" id="IPR004027">
    <property type="entry name" value="SEC_C_motif"/>
</dbReference>
<dbReference type="SFLD" id="SFLDS00029">
    <property type="entry name" value="Radical_SAM"/>
    <property type="match status" value="1"/>
</dbReference>
<evidence type="ECO:0000256" key="6">
    <source>
        <dbReference type="ARBA" id="ARBA00023014"/>
    </source>
</evidence>
<protein>
    <submittedName>
        <fullName evidence="9">Radical SAM domain protein</fullName>
    </submittedName>
</protein>
<name>A0A081BM21_9BACT</name>
<sequence>MTSKASREFQVFAKPIGAACNLDCRYCYYLKTEQFYTENEPARMPLNLLEEYIVQQIEAFPGEEIRFSWHGGEPTLAGLDYFRAIAAIQRKHQPRNWRILNGMQTNGTLLDDEWCRFLAQEGFFVGVSLDGTPELHDAYRTTKQQQPTHAQALRGYHLLRKHGVACDLLCVVNALNVKQPLEIYRFFKEINASYLTFLPLVERDEDGNVSPLSVPSAAFGEFLCAIFDEWQANDIGKIKVQIFEEAARTAFGQEHSLCIFRPTCGDIPVIERNGDVYSCDHYVNQEHLLGNIKTTPLVDMLDSPAQMAFGKKKATLPRYCQRCEVKAMCYGECPKNRFLQTPDGEPGLNYLCAGYRRFFTHCQPFVQAVAAEWRRQTQPQPPIARKPVDGNALKAGRNDPCPCGSGLKYKKCCLGKK</sequence>
<comment type="similarity">
    <text evidence="7">Belongs to the radical SAM superfamily. Anaerobic sulfatase-maturating enzyme family.</text>
</comment>
<dbReference type="Proteomes" id="UP000030700">
    <property type="component" value="Unassembled WGS sequence"/>
</dbReference>
<feature type="domain" description="Radical SAM core" evidence="8">
    <location>
        <begin position="1"/>
        <end position="232"/>
    </location>
</feature>
<dbReference type="InterPro" id="IPR023885">
    <property type="entry name" value="4Fe4S-binding_SPASM_dom"/>
</dbReference>
<organism evidence="9 10">
    <name type="scientific">Candidatus Moduliflexus flocculans</name>
    <dbReference type="NCBI Taxonomy" id="1499966"/>
    <lineage>
        <taxon>Bacteria</taxon>
        <taxon>Candidatus Moduliflexota</taxon>
        <taxon>Candidatus Moduliflexia</taxon>
        <taxon>Candidatus Moduliflexales</taxon>
        <taxon>Candidatus Moduliflexaceae</taxon>
    </lineage>
</organism>
<evidence type="ECO:0000259" key="8">
    <source>
        <dbReference type="PROSITE" id="PS51918"/>
    </source>
</evidence>
<dbReference type="PANTHER" id="PTHR43273:SF3">
    <property type="entry name" value="ANAEROBIC SULFATASE-MATURATING ENZYME HOMOLOG ASLB-RELATED"/>
    <property type="match status" value="1"/>
</dbReference>
<dbReference type="NCBIfam" id="TIGR03942">
    <property type="entry name" value="sulfatase_rSAM"/>
    <property type="match status" value="1"/>
</dbReference>
<dbReference type="InterPro" id="IPR047207">
    <property type="entry name" value="SPASM_anSME"/>
</dbReference>
<dbReference type="SFLD" id="SFLDG01072">
    <property type="entry name" value="dehydrogenase_like"/>
    <property type="match status" value="1"/>
</dbReference>
<dbReference type="NCBIfam" id="TIGR04085">
    <property type="entry name" value="rSAM_more_4Fe4S"/>
    <property type="match status" value="1"/>
</dbReference>
<evidence type="ECO:0000256" key="7">
    <source>
        <dbReference type="ARBA" id="ARBA00023601"/>
    </source>
</evidence>
<dbReference type="InterPro" id="IPR007197">
    <property type="entry name" value="rSAM"/>
</dbReference>
<dbReference type="SUPFAM" id="SSF102114">
    <property type="entry name" value="Radical SAM enzymes"/>
    <property type="match status" value="1"/>
</dbReference>
<keyword evidence="10" id="KW-1185">Reference proteome</keyword>
<dbReference type="GO" id="GO:0051539">
    <property type="term" value="F:4 iron, 4 sulfur cluster binding"/>
    <property type="evidence" value="ECO:0007669"/>
    <property type="project" value="UniProtKB-KW"/>
</dbReference>
<dbReference type="AlphaFoldDB" id="A0A081BM21"/>
<dbReference type="GO" id="GO:0046872">
    <property type="term" value="F:metal ion binding"/>
    <property type="evidence" value="ECO:0007669"/>
    <property type="project" value="UniProtKB-KW"/>
</dbReference>
<evidence type="ECO:0000313" key="9">
    <source>
        <dbReference type="EMBL" id="GAK51437.1"/>
    </source>
</evidence>
<keyword evidence="6" id="KW-0411">Iron-sulfur</keyword>
<dbReference type="Gene3D" id="3.20.20.70">
    <property type="entry name" value="Aldolase class I"/>
    <property type="match status" value="1"/>
</dbReference>
<dbReference type="Pfam" id="PF13186">
    <property type="entry name" value="SPASM"/>
    <property type="match status" value="1"/>
</dbReference>
<evidence type="ECO:0000256" key="2">
    <source>
        <dbReference type="ARBA" id="ARBA00022485"/>
    </source>
</evidence>
<keyword evidence="2" id="KW-0004">4Fe-4S</keyword>
<dbReference type="SFLD" id="SFLDG01386">
    <property type="entry name" value="main_SPASM_domain-containing"/>
    <property type="match status" value="1"/>
</dbReference>
<dbReference type="InterPro" id="IPR023867">
    <property type="entry name" value="Sulphatase_maturase_rSAM"/>
</dbReference>